<accession>A0A9D6V5W7</accession>
<dbReference type="EMBL" id="JACRDE010000640">
    <property type="protein sequence ID" value="MBI5252695.1"/>
    <property type="molecule type" value="Genomic_DNA"/>
</dbReference>
<dbReference type="GO" id="GO:0016887">
    <property type="term" value="F:ATP hydrolysis activity"/>
    <property type="evidence" value="ECO:0007669"/>
    <property type="project" value="InterPro"/>
</dbReference>
<dbReference type="PANTHER" id="PTHR42794">
    <property type="entry name" value="HEMIN IMPORT ATP-BINDING PROTEIN HMUV"/>
    <property type="match status" value="1"/>
</dbReference>
<evidence type="ECO:0000256" key="1">
    <source>
        <dbReference type="ARBA" id="ARBA00022448"/>
    </source>
</evidence>
<evidence type="ECO:0000256" key="4">
    <source>
        <dbReference type="ARBA" id="ARBA00022967"/>
    </source>
</evidence>
<keyword evidence="4" id="KW-1278">Translocase</keyword>
<keyword evidence="1" id="KW-0813">Transport</keyword>
<dbReference type="SMART" id="SM00382">
    <property type="entry name" value="AAA"/>
    <property type="match status" value="1"/>
</dbReference>
<comment type="caution">
    <text evidence="7">The sequence shown here is derived from an EMBL/GenBank/DDBJ whole genome shotgun (WGS) entry which is preliminary data.</text>
</comment>
<dbReference type="PROSITE" id="PS00211">
    <property type="entry name" value="ABC_TRANSPORTER_1"/>
    <property type="match status" value="1"/>
</dbReference>
<protein>
    <submittedName>
        <fullName evidence="7">ABC transporter ATP-binding protein</fullName>
    </submittedName>
</protein>
<evidence type="ECO:0000313" key="7">
    <source>
        <dbReference type="EMBL" id="MBI5252695.1"/>
    </source>
</evidence>
<dbReference type="FunFam" id="3.40.50.300:FF:000134">
    <property type="entry name" value="Iron-enterobactin ABC transporter ATP-binding protein"/>
    <property type="match status" value="1"/>
</dbReference>
<organism evidence="7 8">
    <name type="scientific">Desulfomonile tiedjei</name>
    <dbReference type="NCBI Taxonomy" id="2358"/>
    <lineage>
        <taxon>Bacteria</taxon>
        <taxon>Pseudomonadati</taxon>
        <taxon>Thermodesulfobacteriota</taxon>
        <taxon>Desulfomonilia</taxon>
        <taxon>Desulfomonilales</taxon>
        <taxon>Desulfomonilaceae</taxon>
        <taxon>Desulfomonile</taxon>
    </lineage>
</organism>
<comment type="function">
    <text evidence="5">Part of the ABC transporter complex HmuTUV involved in hemin import. Responsible for energy coupling to the transport system.</text>
</comment>
<dbReference type="AlphaFoldDB" id="A0A9D6V5W7"/>
<evidence type="ECO:0000256" key="5">
    <source>
        <dbReference type="ARBA" id="ARBA00037066"/>
    </source>
</evidence>
<feature type="domain" description="ABC transporter" evidence="6">
    <location>
        <begin position="6"/>
        <end position="241"/>
    </location>
</feature>
<dbReference type="SUPFAM" id="SSF52540">
    <property type="entry name" value="P-loop containing nucleoside triphosphate hydrolases"/>
    <property type="match status" value="1"/>
</dbReference>
<dbReference type="PANTHER" id="PTHR42794:SF1">
    <property type="entry name" value="HEMIN IMPORT ATP-BINDING PROTEIN HMUV"/>
    <property type="match status" value="1"/>
</dbReference>
<dbReference type="Gene3D" id="3.40.50.300">
    <property type="entry name" value="P-loop containing nucleotide triphosphate hydrolases"/>
    <property type="match status" value="1"/>
</dbReference>
<gene>
    <name evidence="7" type="ORF">HY912_24635</name>
</gene>
<dbReference type="Pfam" id="PF00005">
    <property type="entry name" value="ABC_tran"/>
    <property type="match status" value="1"/>
</dbReference>
<dbReference type="GO" id="GO:0005524">
    <property type="term" value="F:ATP binding"/>
    <property type="evidence" value="ECO:0007669"/>
    <property type="project" value="UniProtKB-KW"/>
</dbReference>
<evidence type="ECO:0000256" key="2">
    <source>
        <dbReference type="ARBA" id="ARBA00022741"/>
    </source>
</evidence>
<proteinExistence type="predicted"/>
<dbReference type="InterPro" id="IPR027417">
    <property type="entry name" value="P-loop_NTPase"/>
</dbReference>
<evidence type="ECO:0000313" key="8">
    <source>
        <dbReference type="Proteomes" id="UP000807825"/>
    </source>
</evidence>
<evidence type="ECO:0000259" key="6">
    <source>
        <dbReference type="PROSITE" id="PS50893"/>
    </source>
</evidence>
<dbReference type="Proteomes" id="UP000807825">
    <property type="component" value="Unassembled WGS sequence"/>
</dbReference>
<dbReference type="InterPro" id="IPR017871">
    <property type="entry name" value="ABC_transporter-like_CS"/>
</dbReference>
<keyword evidence="2" id="KW-0547">Nucleotide-binding</keyword>
<evidence type="ECO:0000256" key="3">
    <source>
        <dbReference type="ARBA" id="ARBA00022840"/>
    </source>
</evidence>
<dbReference type="InterPro" id="IPR003593">
    <property type="entry name" value="AAA+_ATPase"/>
</dbReference>
<dbReference type="PROSITE" id="PS50893">
    <property type="entry name" value="ABC_TRANSPORTER_2"/>
    <property type="match status" value="1"/>
</dbReference>
<name>A0A9D6V5W7_9BACT</name>
<dbReference type="InterPro" id="IPR003439">
    <property type="entry name" value="ABC_transporter-like_ATP-bd"/>
</dbReference>
<reference evidence="7" key="1">
    <citation type="submission" date="2020-07" db="EMBL/GenBank/DDBJ databases">
        <title>Huge and variable diversity of episymbiotic CPR bacteria and DPANN archaea in groundwater ecosystems.</title>
        <authorList>
            <person name="He C.Y."/>
            <person name="Keren R."/>
            <person name="Whittaker M."/>
            <person name="Farag I.F."/>
            <person name="Doudna J."/>
            <person name="Cate J.H.D."/>
            <person name="Banfield J.F."/>
        </authorList>
    </citation>
    <scope>NUCLEOTIDE SEQUENCE</scope>
    <source>
        <strain evidence="7">NC_groundwater_1664_Pr3_B-0.1um_52_9</strain>
    </source>
</reference>
<keyword evidence="3 7" id="KW-0067">ATP-binding</keyword>
<dbReference type="CDD" id="cd03214">
    <property type="entry name" value="ABC_Iron-Siderophores_B12_Hemin"/>
    <property type="match status" value="1"/>
</dbReference>
<sequence length="265" mass="29193">MKTALVECRDVSFGYGTRTVLQGISLGIAEADFVGVIGPNGAGKSTLIKVLSGVLRPSEGVVNLSGADMRSLSRKKVAAELAVVQQEEASDFSFTVTEEVMMGRAPHHGGLYFEDHSDRVIVQEAMDKTRVTHLAERRIETLSGGERQRVRIARALAQQPKILFLDEPTNHLDLYAQLSLIELMRNINREGIAIFIVSHDINFMCESCAHLKILHETSFYCQGSPRDVITEENLAHSFNIKALVDVNPITAAPRMTPLARLENAP</sequence>